<reference evidence="2" key="2">
    <citation type="journal article" date="2023" name="Science">
        <title>Genomic signatures of disease resistance in endangered staghorn corals.</title>
        <authorList>
            <person name="Vollmer S.V."/>
            <person name="Selwyn J.D."/>
            <person name="Despard B.A."/>
            <person name="Roesel C.L."/>
        </authorList>
    </citation>
    <scope>NUCLEOTIDE SEQUENCE</scope>
    <source>
        <strain evidence="2">K2</strain>
    </source>
</reference>
<name>A0AAD9PXM6_ACRCE</name>
<protein>
    <submittedName>
        <fullName evidence="2">Uncharacterized protein</fullName>
    </submittedName>
</protein>
<evidence type="ECO:0000313" key="2">
    <source>
        <dbReference type="EMBL" id="KAK2550764.1"/>
    </source>
</evidence>
<dbReference type="AlphaFoldDB" id="A0AAD9PXM6"/>
<gene>
    <name evidence="2" type="ORF">P5673_028441</name>
</gene>
<feature type="region of interest" description="Disordered" evidence="1">
    <location>
        <begin position="12"/>
        <end position="33"/>
    </location>
</feature>
<evidence type="ECO:0000313" key="3">
    <source>
        <dbReference type="Proteomes" id="UP001249851"/>
    </source>
</evidence>
<keyword evidence="3" id="KW-1185">Reference proteome</keyword>
<sequence>MKEFSSICCIENEEDKGANSNHQESKTFEPPSLRSAGVISYANGAHQKTDQVERTSSNDQDKVIKSFFREMIRKLCPEGPRYVDHTTGEDNVDASE</sequence>
<reference evidence="2" key="1">
    <citation type="journal article" date="2023" name="G3 (Bethesda)">
        <title>Whole genome assembly and annotation of the endangered Caribbean coral Acropora cervicornis.</title>
        <authorList>
            <person name="Selwyn J.D."/>
            <person name="Vollmer S.V."/>
        </authorList>
    </citation>
    <scope>NUCLEOTIDE SEQUENCE</scope>
    <source>
        <strain evidence="2">K2</strain>
    </source>
</reference>
<comment type="caution">
    <text evidence="2">The sequence shown here is derived from an EMBL/GenBank/DDBJ whole genome shotgun (WGS) entry which is preliminary data.</text>
</comment>
<feature type="non-terminal residue" evidence="2">
    <location>
        <position position="1"/>
    </location>
</feature>
<dbReference type="EMBL" id="JARQWQ010000106">
    <property type="protein sequence ID" value="KAK2550764.1"/>
    <property type="molecule type" value="Genomic_DNA"/>
</dbReference>
<evidence type="ECO:0000256" key="1">
    <source>
        <dbReference type="SAM" id="MobiDB-lite"/>
    </source>
</evidence>
<accession>A0AAD9PXM6</accession>
<dbReference type="Proteomes" id="UP001249851">
    <property type="component" value="Unassembled WGS sequence"/>
</dbReference>
<organism evidence="2 3">
    <name type="scientific">Acropora cervicornis</name>
    <name type="common">Staghorn coral</name>
    <dbReference type="NCBI Taxonomy" id="6130"/>
    <lineage>
        <taxon>Eukaryota</taxon>
        <taxon>Metazoa</taxon>
        <taxon>Cnidaria</taxon>
        <taxon>Anthozoa</taxon>
        <taxon>Hexacorallia</taxon>
        <taxon>Scleractinia</taxon>
        <taxon>Astrocoeniina</taxon>
        <taxon>Acroporidae</taxon>
        <taxon>Acropora</taxon>
    </lineage>
</organism>
<proteinExistence type="predicted"/>